<feature type="transmembrane region" description="Helical" evidence="1">
    <location>
        <begin position="133"/>
        <end position="153"/>
    </location>
</feature>
<keyword evidence="1" id="KW-0472">Membrane</keyword>
<reference evidence="2 3" key="1">
    <citation type="submission" date="2015-09" db="EMBL/GenBank/DDBJ databases">
        <title>Bacillus cereus food isolates.</title>
        <authorList>
            <person name="Boekhorst J."/>
        </authorList>
    </citation>
    <scope>NUCLEOTIDE SEQUENCE [LARGE SCALE GENOMIC DNA]</scope>
    <source>
        <strain evidence="2 3">B4088</strain>
    </source>
</reference>
<evidence type="ECO:0000256" key="1">
    <source>
        <dbReference type="SAM" id="Phobius"/>
    </source>
</evidence>
<feature type="transmembrane region" description="Helical" evidence="1">
    <location>
        <begin position="12"/>
        <end position="33"/>
    </location>
</feature>
<dbReference type="PATRIC" id="fig|1396.535.peg.4322"/>
<name>A0A162PID5_BACCE</name>
<comment type="caution">
    <text evidence="2">The sequence shown here is derived from an EMBL/GenBank/DDBJ whole genome shotgun (WGS) entry which is preliminary data.</text>
</comment>
<dbReference type="InterPro" id="IPR043993">
    <property type="entry name" value="T4SS_pilin"/>
</dbReference>
<gene>
    <name evidence="2" type="ORF">B4088_0570</name>
</gene>
<dbReference type="EMBL" id="LJKE01000015">
    <property type="protein sequence ID" value="KZD72109.1"/>
    <property type="molecule type" value="Genomic_DNA"/>
</dbReference>
<keyword evidence="1" id="KW-0812">Transmembrane</keyword>
<dbReference type="RefSeq" id="WP_063259792.1">
    <property type="nucleotide sequence ID" value="NZ_LJKE01000015.1"/>
</dbReference>
<proteinExistence type="predicted"/>
<sequence>MKGNVSNGWIPFWFLVILFFSIVGFLNGSVFAAEDKGTVQGCQLVVDPKTGKWSQASSDGKYTALSDQSSDNSLIAACESNAKELRTKIMRVLSVVASLSIAGAFATITYAGYMYITSGGSQRNIESAKKQLFYASIGLFIIACGSMIVKLYVDSFGG</sequence>
<accession>A0A162PID5</accession>
<evidence type="ECO:0000313" key="3">
    <source>
        <dbReference type="Proteomes" id="UP000076482"/>
    </source>
</evidence>
<dbReference type="AlphaFoldDB" id="A0A162PID5"/>
<dbReference type="Proteomes" id="UP000076482">
    <property type="component" value="Unassembled WGS sequence"/>
</dbReference>
<evidence type="ECO:0000313" key="2">
    <source>
        <dbReference type="EMBL" id="KZD72109.1"/>
    </source>
</evidence>
<organism evidence="2 3">
    <name type="scientific">Bacillus cereus</name>
    <dbReference type="NCBI Taxonomy" id="1396"/>
    <lineage>
        <taxon>Bacteria</taxon>
        <taxon>Bacillati</taxon>
        <taxon>Bacillota</taxon>
        <taxon>Bacilli</taxon>
        <taxon>Bacillales</taxon>
        <taxon>Bacillaceae</taxon>
        <taxon>Bacillus</taxon>
        <taxon>Bacillus cereus group</taxon>
    </lineage>
</organism>
<protein>
    <submittedName>
        <fullName evidence="2">Uncharacterized protein</fullName>
    </submittedName>
</protein>
<keyword evidence="1" id="KW-1133">Transmembrane helix</keyword>
<dbReference type="Pfam" id="PF18895">
    <property type="entry name" value="T4SS_pilin"/>
    <property type="match status" value="1"/>
</dbReference>
<feature type="transmembrane region" description="Helical" evidence="1">
    <location>
        <begin position="92"/>
        <end position="113"/>
    </location>
</feature>